<dbReference type="PANTHER" id="PTHR19446">
    <property type="entry name" value="REVERSE TRANSCRIPTASES"/>
    <property type="match status" value="1"/>
</dbReference>
<name>A0A8J2NZL2_9HEXA</name>
<dbReference type="OrthoDB" id="10062692at2759"/>
<evidence type="ECO:0000313" key="1">
    <source>
        <dbReference type="EMBL" id="CAG7725223.1"/>
    </source>
</evidence>
<feature type="non-terminal residue" evidence="1">
    <location>
        <position position="1"/>
    </location>
</feature>
<dbReference type="AlphaFoldDB" id="A0A8J2NZL2"/>
<protein>
    <recommendedName>
        <fullName evidence="3">Reverse transcriptase</fullName>
    </recommendedName>
</protein>
<dbReference type="EMBL" id="CAJVCH010119074">
    <property type="protein sequence ID" value="CAG7725223.1"/>
    <property type="molecule type" value="Genomic_DNA"/>
</dbReference>
<reference evidence="1" key="1">
    <citation type="submission" date="2021-06" db="EMBL/GenBank/DDBJ databases">
        <authorList>
            <person name="Hodson N. C."/>
            <person name="Mongue J. A."/>
            <person name="Jaron S. K."/>
        </authorList>
    </citation>
    <scope>NUCLEOTIDE SEQUENCE</scope>
</reference>
<proteinExistence type="predicted"/>
<accession>A0A8J2NZL2</accession>
<comment type="caution">
    <text evidence="1">The sequence shown here is derived from an EMBL/GenBank/DDBJ whole genome shotgun (WGS) entry which is preliminary data.</text>
</comment>
<evidence type="ECO:0000313" key="2">
    <source>
        <dbReference type="Proteomes" id="UP000708208"/>
    </source>
</evidence>
<organism evidence="1 2">
    <name type="scientific">Allacma fusca</name>
    <dbReference type="NCBI Taxonomy" id="39272"/>
    <lineage>
        <taxon>Eukaryota</taxon>
        <taxon>Metazoa</taxon>
        <taxon>Ecdysozoa</taxon>
        <taxon>Arthropoda</taxon>
        <taxon>Hexapoda</taxon>
        <taxon>Collembola</taxon>
        <taxon>Symphypleona</taxon>
        <taxon>Sminthuridae</taxon>
        <taxon>Allacma</taxon>
    </lineage>
</organism>
<dbReference type="Proteomes" id="UP000708208">
    <property type="component" value="Unassembled WGS sequence"/>
</dbReference>
<keyword evidence="2" id="KW-1185">Reference proteome</keyword>
<feature type="non-terminal residue" evidence="1">
    <location>
        <position position="294"/>
    </location>
</feature>
<gene>
    <name evidence="1" type="ORF">AFUS01_LOCUS14192</name>
</gene>
<evidence type="ECO:0008006" key="3">
    <source>
        <dbReference type="Google" id="ProtNLM"/>
    </source>
</evidence>
<sequence length="294" mass="33992">LSSHSCETISKLCWAPELALQYVEKLSQIETKDRTLKSSEEIISFLNNSIRTVAKDIGMTRKITRNSIDHSKPWYNHECREAKKNVKNAHKQLRKAGYSTDEYKQFVQIRSEYRFIIKSNKKTYIDSIKAQLKECNSSPTFWRTIARLRKRKPAVKNDISKDEWEAHFKSLMGPRRPTNNTQLSDPRHPTLDADISYEECLNAQKRIRTGKSPGCDGIPGEFLKYLPVNFVGLYNKLFNNMLTGGPFPAIWGDIEIVTIYKKGDIRNPSNYRGISLINSALKWFTQIILSRLNE</sequence>